<name>A0A9X5F9J9_9MICO</name>
<reference evidence="2 3" key="1">
    <citation type="submission" date="2020-04" db="EMBL/GenBank/DDBJ databases">
        <title>MicrobeNet Type strains.</title>
        <authorList>
            <person name="Nicholson A.C."/>
        </authorList>
    </citation>
    <scope>NUCLEOTIDE SEQUENCE [LARGE SCALE GENOMIC DNA]</scope>
    <source>
        <strain evidence="2 3">ATCC BAA-789</strain>
    </source>
</reference>
<protein>
    <submittedName>
        <fullName evidence="2">GlcNAc-PI de-N-acetylase</fullName>
    </submittedName>
</protein>
<dbReference type="Gene3D" id="3.40.50.10320">
    <property type="entry name" value="LmbE-like"/>
    <property type="match status" value="1"/>
</dbReference>
<dbReference type="Proteomes" id="UP000774283">
    <property type="component" value="Unassembled WGS sequence"/>
</dbReference>
<evidence type="ECO:0000313" key="3">
    <source>
        <dbReference type="Proteomes" id="UP000774283"/>
    </source>
</evidence>
<keyword evidence="1" id="KW-0862">Zinc</keyword>
<dbReference type="InterPro" id="IPR024078">
    <property type="entry name" value="LmbE-like_dom_sf"/>
</dbReference>
<dbReference type="GO" id="GO:0016137">
    <property type="term" value="P:glycoside metabolic process"/>
    <property type="evidence" value="ECO:0007669"/>
    <property type="project" value="UniProtKB-ARBA"/>
</dbReference>
<comment type="caution">
    <text evidence="2">The sequence shown here is derived from an EMBL/GenBank/DDBJ whole genome shotgun (WGS) entry which is preliminary data.</text>
</comment>
<evidence type="ECO:0000313" key="2">
    <source>
        <dbReference type="EMBL" id="NKX92019.1"/>
    </source>
</evidence>
<evidence type="ECO:0000256" key="1">
    <source>
        <dbReference type="ARBA" id="ARBA00022833"/>
    </source>
</evidence>
<dbReference type="PANTHER" id="PTHR12993">
    <property type="entry name" value="N-ACETYLGLUCOSAMINYL-PHOSPHATIDYLINOSITOL DE-N-ACETYLASE-RELATED"/>
    <property type="match status" value="1"/>
</dbReference>
<dbReference type="InterPro" id="IPR003737">
    <property type="entry name" value="GlcNAc_PI_deacetylase-related"/>
</dbReference>
<dbReference type="AlphaFoldDB" id="A0A9X5F9J9"/>
<dbReference type="SUPFAM" id="SSF102588">
    <property type="entry name" value="LmbE-like"/>
    <property type="match status" value="1"/>
</dbReference>
<organism evidence="2 3">
    <name type="scientific">Sanguibacter hominis ATCC BAA-789</name>
    <dbReference type="NCBI Taxonomy" id="1312740"/>
    <lineage>
        <taxon>Bacteria</taxon>
        <taxon>Bacillati</taxon>
        <taxon>Actinomycetota</taxon>
        <taxon>Actinomycetes</taxon>
        <taxon>Micrococcales</taxon>
        <taxon>Sanguibacteraceae</taxon>
        <taxon>Sanguibacter</taxon>
    </lineage>
</organism>
<proteinExistence type="predicted"/>
<gene>
    <name evidence="2" type="ORF">HF995_01815</name>
</gene>
<dbReference type="EMBL" id="JAAXOW010000001">
    <property type="protein sequence ID" value="NKX92019.1"/>
    <property type="molecule type" value="Genomic_DNA"/>
</dbReference>
<accession>A0A9X5F9J9</accession>
<dbReference type="RefSeq" id="WP_168446106.1">
    <property type="nucleotide sequence ID" value="NZ_JAAXOW010000001.1"/>
</dbReference>
<sequence>MRLLAVHAHPDDETLSNGALLAAWSRAGRPVTLVTCTRGERGEVIGAPLAHLEGDGPALAAHREQEIAAALAVLGVQEHHFLDALAPGGGSRYEDSGMAWVGAVAGTAGLPDDVPPGALVSVRLDTAAAHLAELVVEQRPAVVVTYDAGGGYGHPDHVRAHEITVRALEIAAPRLAETGADVPLLLCPTVPTEALRAQRRALAGETWARDLAAAAGLVAPDPDADLPAVASDDRDVVLEVDVRPVLGAVTGALRAHGTQVQAVTPAPDGATVLGAYALSNDVLAAIPSTEGYALLAGDRSALRRVLAGAAVPGVRAVA</sequence>
<dbReference type="GO" id="GO:0016811">
    <property type="term" value="F:hydrolase activity, acting on carbon-nitrogen (but not peptide) bonds, in linear amides"/>
    <property type="evidence" value="ECO:0007669"/>
    <property type="project" value="TreeGrafter"/>
</dbReference>
<dbReference type="PANTHER" id="PTHR12993:SF26">
    <property type="entry name" value="1D-MYO-INOSITOL 2-ACETAMIDO-2-DEOXY-ALPHA-D-GLUCOPYRANOSIDE DEACETYLASE"/>
    <property type="match status" value="1"/>
</dbReference>
<dbReference type="Pfam" id="PF02585">
    <property type="entry name" value="PIG-L"/>
    <property type="match status" value="1"/>
</dbReference>
<keyword evidence="3" id="KW-1185">Reference proteome</keyword>